<dbReference type="Proteomes" id="UP001597040">
    <property type="component" value="Unassembled WGS sequence"/>
</dbReference>
<accession>A0ABW3LNQ6</accession>
<dbReference type="PANTHER" id="PTHR37953">
    <property type="entry name" value="UPF0127 PROTEIN MJ1496"/>
    <property type="match status" value="1"/>
</dbReference>
<dbReference type="Pfam" id="PF02643">
    <property type="entry name" value="DUF192"/>
    <property type="match status" value="1"/>
</dbReference>
<dbReference type="Gene3D" id="2.60.120.1140">
    <property type="entry name" value="Protein of unknown function DUF192"/>
    <property type="match status" value="1"/>
</dbReference>
<organism evidence="1 2">
    <name type="scientific">Virgibacillus byunsanensis</name>
    <dbReference type="NCBI Taxonomy" id="570945"/>
    <lineage>
        <taxon>Bacteria</taxon>
        <taxon>Bacillati</taxon>
        <taxon>Bacillota</taxon>
        <taxon>Bacilli</taxon>
        <taxon>Bacillales</taxon>
        <taxon>Bacillaceae</taxon>
        <taxon>Virgibacillus</taxon>
    </lineage>
</organism>
<reference evidence="2" key="1">
    <citation type="journal article" date="2019" name="Int. J. Syst. Evol. Microbiol.">
        <title>The Global Catalogue of Microorganisms (GCM) 10K type strain sequencing project: providing services to taxonomists for standard genome sequencing and annotation.</title>
        <authorList>
            <consortium name="The Broad Institute Genomics Platform"/>
            <consortium name="The Broad Institute Genome Sequencing Center for Infectious Disease"/>
            <person name="Wu L."/>
            <person name="Ma J."/>
        </authorList>
    </citation>
    <scope>NUCLEOTIDE SEQUENCE [LARGE SCALE GENOMIC DNA]</scope>
    <source>
        <strain evidence="2">CCUG 56754</strain>
    </source>
</reference>
<keyword evidence="2" id="KW-1185">Reference proteome</keyword>
<gene>
    <name evidence="1" type="ORF">ACFQ3N_12940</name>
</gene>
<dbReference type="InterPro" id="IPR003795">
    <property type="entry name" value="DUF192"/>
</dbReference>
<sequence length="108" mass="12397">MKSNEKSLRLKIKHADNYWARLRGLLFYKNPIKEEGLLITPCNSVHMLFMRFAIDVVFLDQSNTVVKVVPNLKPWRIVLPVITAHAALELPTGTIKNREICEGDKILI</sequence>
<evidence type="ECO:0000313" key="1">
    <source>
        <dbReference type="EMBL" id="MFD1039292.1"/>
    </source>
</evidence>
<name>A0ABW3LNQ6_9BACI</name>
<dbReference type="RefSeq" id="WP_390362953.1">
    <property type="nucleotide sequence ID" value="NZ_JBHTKJ010000034.1"/>
</dbReference>
<comment type="caution">
    <text evidence="1">The sequence shown here is derived from an EMBL/GenBank/DDBJ whole genome shotgun (WGS) entry which is preliminary data.</text>
</comment>
<dbReference type="PANTHER" id="PTHR37953:SF1">
    <property type="entry name" value="UPF0127 PROTEIN MJ1496"/>
    <property type="match status" value="1"/>
</dbReference>
<dbReference type="EMBL" id="JBHTKJ010000034">
    <property type="protein sequence ID" value="MFD1039292.1"/>
    <property type="molecule type" value="Genomic_DNA"/>
</dbReference>
<proteinExistence type="predicted"/>
<protein>
    <submittedName>
        <fullName evidence="1">DUF192 domain-containing protein</fullName>
    </submittedName>
</protein>
<evidence type="ECO:0000313" key="2">
    <source>
        <dbReference type="Proteomes" id="UP001597040"/>
    </source>
</evidence>
<dbReference type="InterPro" id="IPR038695">
    <property type="entry name" value="Saro_0823-like_sf"/>
</dbReference>